<keyword evidence="1" id="KW-0732">Signal</keyword>
<reference evidence="3" key="1">
    <citation type="journal article" date="2014" name="Proc. Natl. Acad. Sci. U.S.A.">
        <title>Extensive sampling of basidiomycete genomes demonstrates inadequacy of the white-rot/brown-rot paradigm for wood decay fungi.</title>
        <authorList>
            <person name="Riley R."/>
            <person name="Salamov A.A."/>
            <person name="Brown D.W."/>
            <person name="Nagy L.G."/>
            <person name="Floudas D."/>
            <person name="Held B.W."/>
            <person name="Levasseur A."/>
            <person name="Lombard V."/>
            <person name="Morin E."/>
            <person name="Otillar R."/>
            <person name="Lindquist E.A."/>
            <person name="Sun H."/>
            <person name="LaButti K.M."/>
            <person name="Schmutz J."/>
            <person name="Jabbour D."/>
            <person name="Luo H."/>
            <person name="Baker S.E."/>
            <person name="Pisabarro A.G."/>
            <person name="Walton J.D."/>
            <person name="Blanchette R.A."/>
            <person name="Henrissat B."/>
            <person name="Martin F."/>
            <person name="Cullen D."/>
            <person name="Hibbett D.S."/>
            <person name="Grigoriev I.V."/>
        </authorList>
    </citation>
    <scope>NUCLEOTIDE SEQUENCE [LARGE SCALE GENOMIC DNA]</scope>
    <source>
        <strain evidence="3">PC15</strain>
    </source>
</reference>
<sequence>MKFTSCAVFLFSLLSVSLAQTIMIGFPKPGANITAGSNFTVEVDRPNSLTGSTEVGIAINIQPCAARGECIPPEDLLGFTLYAGSYNPQFHTNVSFGLPPHQNFTVALPSSFAKGTALLSVTHLSLVGAGPFPLFEIRNATVNIV</sequence>
<gene>
    <name evidence="2" type="ORF">PLEOSDRAFT_1112914</name>
</gene>
<dbReference type="OrthoDB" id="2841294at2759"/>
<dbReference type="AlphaFoldDB" id="A0A067NVS0"/>
<protein>
    <submittedName>
        <fullName evidence="2">Uncharacterized protein</fullName>
    </submittedName>
</protein>
<feature type="signal peptide" evidence="1">
    <location>
        <begin position="1"/>
        <end position="19"/>
    </location>
</feature>
<dbReference type="InParanoid" id="A0A067NVS0"/>
<name>A0A067NVS0_PLEO1</name>
<dbReference type="Pfam" id="PF19271">
    <property type="entry name" value="Nis1"/>
    <property type="match status" value="1"/>
</dbReference>
<proteinExistence type="predicted"/>
<dbReference type="Proteomes" id="UP000027073">
    <property type="component" value="Unassembled WGS sequence"/>
</dbReference>
<dbReference type="EMBL" id="KL198008">
    <property type="protein sequence ID" value="KDQ28217.1"/>
    <property type="molecule type" value="Genomic_DNA"/>
</dbReference>
<dbReference type="HOGENOM" id="CLU_137500_1_0_1"/>
<evidence type="ECO:0000313" key="2">
    <source>
        <dbReference type="EMBL" id="KDQ28217.1"/>
    </source>
</evidence>
<evidence type="ECO:0000313" key="3">
    <source>
        <dbReference type="Proteomes" id="UP000027073"/>
    </source>
</evidence>
<dbReference type="InterPro" id="IPR045469">
    <property type="entry name" value="Nis1"/>
</dbReference>
<evidence type="ECO:0000256" key="1">
    <source>
        <dbReference type="SAM" id="SignalP"/>
    </source>
</evidence>
<organism evidence="2 3">
    <name type="scientific">Pleurotus ostreatus (strain PC15)</name>
    <name type="common">Oyster mushroom</name>
    <dbReference type="NCBI Taxonomy" id="1137138"/>
    <lineage>
        <taxon>Eukaryota</taxon>
        <taxon>Fungi</taxon>
        <taxon>Dikarya</taxon>
        <taxon>Basidiomycota</taxon>
        <taxon>Agaricomycotina</taxon>
        <taxon>Agaricomycetes</taxon>
        <taxon>Agaricomycetidae</taxon>
        <taxon>Agaricales</taxon>
        <taxon>Pleurotineae</taxon>
        <taxon>Pleurotaceae</taxon>
        <taxon>Pleurotus</taxon>
    </lineage>
</organism>
<dbReference type="VEuPathDB" id="FungiDB:PLEOSDRAFT_1112914"/>
<feature type="chain" id="PRO_5001646131" evidence="1">
    <location>
        <begin position="20"/>
        <end position="145"/>
    </location>
</feature>
<accession>A0A067NVS0</accession>